<reference evidence="2 3" key="1">
    <citation type="submission" date="2019-05" db="EMBL/GenBank/DDBJ databases">
        <title>Draft genome sequence of Actinomadura geliboluensis A8036.</title>
        <authorList>
            <person name="Saricaoglu S."/>
            <person name="Isik K."/>
        </authorList>
    </citation>
    <scope>NUCLEOTIDE SEQUENCE [LARGE SCALE GENOMIC DNA]</scope>
    <source>
        <strain evidence="2 3">A8036</strain>
    </source>
</reference>
<dbReference type="EMBL" id="VCKZ01000026">
    <property type="protein sequence ID" value="TMR41300.1"/>
    <property type="molecule type" value="Genomic_DNA"/>
</dbReference>
<dbReference type="Proteomes" id="UP000305238">
    <property type="component" value="Unassembled WGS sequence"/>
</dbReference>
<sequence length="248" mass="27906">MRGVHSSGLLRVVQVTLCGEPVARKRPGDTGARRRISQRGPFPGAARKDHSEPMEATIAGDHILFQRYGFRGATVHPAGMITRERIRDADWKGMRPEIRTTSGETLFLSWRQQAELERFCGRNGVVRRFRFDVWGDLLEPFLDTRFEPEQERATLARLGGAGFSSREVAEIRRRLTPLMHAYNFDAMVWEWAYLGLFDLLNAANAPVVDQGIRDGLGEPAAFYDWTMAIADRPRSSELGIEGSEADAS</sequence>
<name>A0A5S4HK64_9ACTN</name>
<organism evidence="2 3">
    <name type="scientific">Actinomadura geliboluensis</name>
    <dbReference type="NCBI Taxonomy" id="882440"/>
    <lineage>
        <taxon>Bacteria</taxon>
        <taxon>Bacillati</taxon>
        <taxon>Actinomycetota</taxon>
        <taxon>Actinomycetes</taxon>
        <taxon>Streptosporangiales</taxon>
        <taxon>Thermomonosporaceae</taxon>
        <taxon>Actinomadura</taxon>
    </lineage>
</organism>
<accession>A0A5S4HK64</accession>
<gene>
    <name evidence="2" type="ORF">ETD96_06410</name>
</gene>
<keyword evidence="3" id="KW-1185">Reference proteome</keyword>
<dbReference type="AlphaFoldDB" id="A0A5S4HK64"/>
<protein>
    <submittedName>
        <fullName evidence="2">Uncharacterized protein</fullName>
    </submittedName>
</protein>
<feature type="region of interest" description="Disordered" evidence="1">
    <location>
        <begin position="23"/>
        <end position="51"/>
    </location>
</feature>
<evidence type="ECO:0000313" key="3">
    <source>
        <dbReference type="Proteomes" id="UP000305238"/>
    </source>
</evidence>
<proteinExistence type="predicted"/>
<comment type="caution">
    <text evidence="2">The sequence shown here is derived from an EMBL/GenBank/DDBJ whole genome shotgun (WGS) entry which is preliminary data.</text>
</comment>
<evidence type="ECO:0000256" key="1">
    <source>
        <dbReference type="SAM" id="MobiDB-lite"/>
    </source>
</evidence>
<feature type="compositionally biased region" description="Basic and acidic residues" evidence="1">
    <location>
        <begin position="23"/>
        <end position="32"/>
    </location>
</feature>
<evidence type="ECO:0000313" key="2">
    <source>
        <dbReference type="EMBL" id="TMR41300.1"/>
    </source>
</evidence>